<dbReference type="Proteomes" id="UP001153199">
    <property type="component" value="Unassembled WGS sequence"/>
</dbReference>
<dbReference type="EMBL" id="JAMWFV010000246">
    <property type="protein sequence ID" value="MDG6146446.1"/>
    <property type="molecule type" value="Genomic_DNA"/>
</dbReference>
<feature type="non-terminal residue" evidence="2">
    <location>
        <position position="1"/>
    </location>
</feature>
<dbReference type="AlphaFoldDB" id="A0A9X4P0U6"/>
<evidence type="ECO:0000313" key="3">
    <source>
        <dbReference type="Proteomes" id="UP001153199"/>
    </source>
</evidence>
<organism evidence="2 3">
    <name type="scientific">Lactococcus formosensis</name>
    <dbReference type="NCBI Taxonomy" id="1281486"/>
    <lineage>
        <taxon>Bacteria</taxon>
        <taxon>Bacillati</taxon>
        <taxon>Bacillota</taxon>
        <taxon>Bacilli</taxon>
        <taxon>Lactobacillales</taxon>
        <taxon>Streptococcaceae</taxon>
        <taxon>Lactococcus</taxon>
    </lineage>
</organism>
<comment type="caution">
    <text evidence="2">The sequence shown here is derived from an EMBL/GenBank/DDBJ whole genome shotgun (WGS) entry which is preliminary data.</text>
</comment>
<dbReference type="Pfam" id="PF18885">
    <property type="entry name" value="DUF5648"/>
    <property type="match status" value="1"/>
</dbReference>
<name>A0A9X4P0U6_9LACT</name>
<protein>
    <recommendedName>
        <fullName evidence="1">DUF5648 domain-containing protein</fullName>
    </recommendedName>
</protein>
<keyword evidence="3" id="KW-1185">Reference proteome</keyword>
<feature type="non-terminal residue" evidence="2">
    <location>
        <position position="74"/>
    </location>
</feature>
<gene>
    <name evidence="2" type="ORF">NF717_12455</name>
</gene>
<evidence type="ECO:0000313" key="2">
    <source>
        <dbReference type="EMBL" id="MDG6146446.1"/>
    </source>
</evidence>
<dbReference type="InterPro" id="IPR043708">
    <property type="entry name" value="DUF5648"/>
</dbReference>
<proteinExistence type="predicted"/>
<evidence type="ECO:0000259" key="1">
    <source>
        <dbReference type="Pfam" id="PF18885"/>
    </source>
</evidence>
<sequence length="74" mass="8298">TQSAVERDLAVANSGYQYEGIACYVFSTQVDQTFPLYRLYHPGFGDHFYTTDPTERSNAMSQLGYKSEGTVGFI</sequence>
<reference evidence="2" key="1">
    <citation type="submission" date="2022-06" db="EMBL/GenBank/DDBJ databases">
        <title>Lactococcus from bovine mastitis in China.</title>
        <authorList>
            <person name="Lin Y."/>
            <person name="Han B."/>
        </authorList>
    </citation>
    <scope>NUCLEOTIDE SEQUENCE</scope>
    <source>
        <strain evidence="2">Ningxia-I-26</strain>
    </source>
</reference>
<feature type="domain" description="DUF5648" evidence="1">
    <location>
        <begin position="1"/>
        <end position="71"/>
    </location>
</feature>
<accession>A0A9X4P0U6</accession>